<protein>
    <submittedName>
        <fullName evidence="1">Uncharacterized protein</fullName>
    </submittedName>
</protein>
<reference evidence="1 2" key="1">
    <citation type="submission" date="2018-06" db="EMBL/GenBank/DDBJ databases">
        <authorList>
            <consortium name="Pathogen Informatics"/>
            <person name="Doyle S."/>
        </authorList>
    </citation>
    <scope>NUCLEOTIDE SEQUENCE [LARGE SCALE GENOMIC DNA]</scope>
    <source>
        <strain evidence="1 2">NCTC13229</strain>
    </source>
</reference>
<comment type="caution">
    <text evidence="1">The sequence shown here is derived from an EMBL/GenBank/DDBJ whole genome shotgun (WGS) entry which is preliminary data.</text>
</comment>
<organism evidence="1 2">
    <name type="scientific">Rhodococcus wratislaviensis</name>
    <name type="common">Tsukamurella wratislaviensis</name>
    <dbReference type="NCBI Taxonomy" id="44752"/>
    <lineage>
        <taxon>Bacteria</taxon>
        <taxon>Bacillati</taxon>
        <taxon>Actinomycetota</taxon>
        <taxon>Actinomycetes</taxon>
        <taxon>Mycobacteriales</taxon>
        <taxon>Nocardiaceae</taxon>
        <taxon>Rhodococcus</taxon>
    </lineage>
</organism>
<evidence type="ECO:0000313" key="2">
    <source>
        <dbReference type="Proteomes" id="UP000251211"/>
    </source>
</evidence>
<name>A0AB38FDI6_RHOWR</name>
<dbReference type="Proteomes" id="UP000251211">
    <property type="component" value="Unassembled WGS sequence"/>
</dbReference>
<accession>A0AB38FDI6</accession>
<sequence>MLSMILERCTTSVTAFLHRIFTPCDNYAHFDFSYGTPIELDTKIEEGDR</sequence>
<dbReference type="EMBL" id="UAUI01000011">
    <property type="protein sequence ID" value="SPZ39667.1"/>
    <property type="molecule type" value="Genomic_DNA"/>
</dbReference>
<gene>
    <name evidence="1" type="ORF">NCTC13229_03146</name>
</gene>
<proteinExistence type="predicted"/>
<dbReference type="AlphaFoldDB" id="A0AB38FDI6"/>
<evidence type="ECO:0000313" key="1">
    <source>
        <dbReference type="EMBL" id="SPZ39667.1"/>
    </source>
</evidence>